<accession>A0A8T0R240</accession>
<protein>
    <submittedName>
        <fullName evidence="2">Uncharacterized protein</fullName>
    </submittedName>
</protein>
<dbReference type="AlphaFoldDB" id="A0A8T0R240"/>
<feature type="compositionally biased region" description="Low complexity" evidence="1">
    <location>
        <begin position="176"/>
        <end position="203"/>
    </location>
</feature>
<keyword evidence="3" id="KW-1185">Reference proteome</keyword>
<dbReference type="EMBL" id="CM029048">
    <property type="protein sequence ID" value="KAG2579265.1"/>
    <property type="molecule type" value="Genomic_DNA"/>
</dbReference>
<proteinExistence type="predicted"/>
<dbReference type="Proteomes" id="UP000823388">
    <property type="component" value="Chromosome 6N"/>
</dbReference>
<comment type="caution">
    <text evidence="2">The sequence shown here is derived from an EMBL/GenBank/DDBJ whole genome shotgun (WGS) entry which is preliminary data.</text>
</comment>
<evidence type="ECO:0000313" key="3">
    <source>
        <dbReference type="Proteomes" id="UP000823388"/>
    </source>
</evidence>
<reference evidence="2" key="1">
    <citation type="submission" date="2020-05" db="EMBL/GenBank/DDBJ databases">
        <title>WGS assembly of Panicum virgatum.</title>
        <authorList>
            <person name="Lovell J.T."/>
            <person name="Jenkins J."/>
            <person name="Shu S."/>
            <person name="Juenger T.E."/>
            <person name="Schmutz J."/>
        </authorList>
    </citation>
    <scope>NUCLEOTIDE SEQUENCE</scope>
    <source>
        <strain evidence="2">AP13</strain>
    </source>
</reference>
<feature type="region of interest" description="Disordered" evidence="1">
    <location>
        <begin position="161"/>
        <end position="248"/>
    </location>
</feature>
<sequence>MPHAGSGPLPAAPSSPALLGLAPPCSLRPPPPRLPPPAVLLELESSCSDGRLLAAEASGCPLPACGSLSYHQCISWRPATDLISLPLTLTTAQDLSAQKSRLVLSTSALSASPAPACPVGPVGPWRADRAIGLLPGTFHLLRPIRCPPLLLLFSPPAAHSPPAAAFTAQPRPPTPRSAAARRLPPLRSLAAASSPLNPDLAAPTPRPPPKAARRRGHSSASARQLRGARTPCNRPEAGHRAGSRTGHD</sequence>
<name>A0A8T0R240_PANVG</name>
<organism evidence="2 3">
    <name type="scientific">Panicum virgatum</name>
    <name type="common">Blackwell switchgrass</name>
    <dbReference type="NCBI Taxonomy" id="38727"/>
    <lineage>
        <taxon>Eukaryota</taxon>
        <taxon>Viridiplantae</taxon>
        <taxon>Streptophyta</taxon>
        <taxon>Embryophyta</taxon>
        <taxon>Tracheophyta</taxon>
        <taxon>Spermatophyta</taxon>
        <taxon>Magnoliopsida</taxon>
        <taxon>Liliopsida</taxon>
        <taxon>Poales</taxon>
        <taxon>Poaceae</taxon>
        <taxon>PACMAD clade</taxon>
        <taxon>Panicoideae</taxon>
        <taxon>Panicodae</taxon>
        <taxon>Paniceae</taxon>
        <taxon>Panicinae</taxon>
        <taxon>Panicum</taxon>
        <taxon>Panicum sect. Hiantes</taxon>
    </lineage>
</organism>
<evidence type="ECO:0000256" key="1">
    <source>
        <dbReference type="SAM" id="MobiDB-lite"/>
    </source>
</evidence>
<evidence type="ECO:0000313" key="2">
    <source>
        <dbReference type="EMBL" id="KAG2579265.1"/>
    </source>
</evidence>
<gene>
    <name evidence="2" type="ORF">PVAP13_6NG248803</name>
</gene>